<comment type="cofactor">
    <cofactor evidence="1">
        <name>Mg(2+)</name>
        <dbReference type="ChEBI" id="CHEBI:18420"/>
    </cofactor>
</comment>
<evidence type="ECO:0000313" key="10">
    <source>
        <dbReference type="EMBL" id="CAE7419628.1"/>
    </source>
</evidence>
<keyword evidence="7" id="KW-0067">ATP-binding</keyword>
<dbReference type="GO" id="GO:0005524">
    <property type="term" value="F:ATP binding"/>
    <property type="evidence" value="ECO:0007669"/>
    <property type="project" value="UniProtKB-KW"/>
</dbReference>
<dbReference type="AlphaFoldDB" id="A0A812R4N0"/>
<reference evidence="10" key="1">
    <citation type="submission" date="2021-02" db="EMBL/GenBank/DDBJ databases">
        <authorList>
            <person name="Dougan E. K."/>
            <person name="Rhodes N."/>
            <person name="Thang M."/>
            <person name="Chan C."/>
        </authorList>
    </citation>
    <scope>NUCLEOTIDE SEQUENCE</scope>
</reference>
<comment type="similarity">
    <text evidence="2">Belongs to the SELO family.</text>
</comment>
<evidence type="ECO:0000256" key="7">
    <source>
        <dbReference type="ARBA" id="ARBA00022840"/>
    </source>
</evidence>
<dbReference type="InterPro" id="IPR003846">
    <property type="entry name" value="SelO"/>
</dbReference>
<dbReference type="GO" id="GO:0046872">
    <property type="term" value="F:metal ion binding"/>
    <property type="evidence" value="ECO:0007669"/>
    <property type="project" value="UniProtKB-KW"/>
</dbReference>
<comment type="caution">
    <text evidence="10">The sequence shown here is derived from an EMBL/GenBank/DDBJ whole genome shotgun (WGS) entry which is preliminary data.</text>
</comment>
<keyword evidence="8" id="KW-0460">Magnesium</keyword>
<dbReference type="OrthoDB" id="413083at2759"/>
<dbReference type="PANTHER" id="PTHR32057">
    <property type="entry name" value="PROTEIN ADENYLYLTRANSFERASE SELO, MITOCHONDRIAL"/>
    <property type="match status" value="1"/>
</dbReference>
<evidence type="ECO:0000256" key="9">
    <source>
        <dbReference type="ARBA" id="ARBA00031547"/>
    </source>
</evidence>
<evidence type="ECO:0000256" key="6">
    <source>
        <dbReference type="ARBA" id="ARBA00022741"/>
    </source>
</evidence>
<evidence type="ECO:0000256" key="2">
    <source>
        <dbReference type="ARBA" id="ARBA00009747"/>
    </source>
</evidence>
<evidence type="ECO:0000256" key="1">
    <source>
        <dbReference type="ARBA" id="ARBA00001946"/>
    </source>
</evidence>
<evidence type="ECO:0000256" key="4">
    <source>
        <dbReference type="ARBA" id="ARBA00022695"/>
    </source>
</evidence>
<evidence type="ECO:0000256" key="8">
    <source>
        <dbReference type="ARBA" id="ARBA00022842"/>
    </source>
</evidence>
<keyword evidence="11" id="KW-1185">Reference proteome</keyword>
<dbReference type="GO" id="GO:0005739">
    <property type="term" value="C:mitochondrion"/>
    <property type="evidence" value="ECO:0007669"/>
    <property type="project" value="TreeGrafter"/>
</dbReference>
<keyword evidence="3" id="KW-0808">Transferase</keyword>
<evidence type="ECO:0000313" key="11">
    <source>
        <dbReference type="Proteomes" id="UP000649617"/>
    </source>
</evidence>
<accession>A0A812R4N0</accession>
<keyword evidence="4" id="KW-0548">Nucleotidyltransferase</keyword>
<protein>
    <recommendedName>
        <fullName evidence="9">Selenoprotein O</fullName>
    </recommendedName>
</protein>
<gene>
    <name evidence="10" type="primary">selO</name>
    <name evidence="10" type="ORF">SPIL2461_LOCUS10327</name>
</gene>
<dbReference type="GO" id="GO:0070733">
    <property type="term" value="F:AMPylase activity"/>
    <property type="evidence" value="ECO:0007669"/>
    <property type="project" value="TreeGrafter"/>
</dbReference>
<evidence type="ECO:0000256" key="3">
    <source>
        <dbReference type="ARBA" id="ARBA00022679"/>
    </source>
</evidence>
<sequence length="243" mass="27806">MDYGPFGFIDRYDPLFAKWTGSGEHYGFLNQPQAAMANYHTLVTSVAVLFRERAQEEAVRLIEAGAQKIRDAVLEVFTQKLGFAAKSEEAVGLWKELEPLMRKSQIDYTIFWRQLISVLESGADDPLESLERAFYEPPSEELKKEWEAWLGKWATAVVSAEGEGAEARQQIISRLRVVNPKYVPREWMLVEAYTKAAEGDYTVVHELYELFKNPYDEQPALEQRYYSRGAQDVVSRGGVAYMT</sequence>
<dbReference type="EMBL" id="CAJNIZ010019002">
    <property type="protein sequence ID" value="CAE7419628.1"/>
    <property type="molecule type" value="Genomic_DNA"/>
</dbReference>
<proteinExistence type="inferred from homology"/>
<dbReference type="Pfam" id="PF02696">
    <property type="entry name" value="SelO"/>
    <property type="match status" value="1"/>
</dbReference>
<dbReference type="Proteomes" id="UP000649617">
    <property type="component" value="Unassembled WGS sequence"/>
</dbReference>
<keyword evidence="5" id="KW-0479">Metal-binding</keyword>
<evidence type="ECO:0000256" key="5">
    <source>
        <dbReference type="ARBA" id="ARBA00022723"/>
    </source>
</evidence>
<keyword evidence="6" id="KW-0547">Nucleotide-binding</keyword>
<dbReference type="PANTHER" id="PTHR32057:SF14">
    <property type="entry name" value="PROTEIN ADENYLYLTRANSFERASE SELO, MITOCHONDRIAL"/>
    <property type="match status" value="1"/>
</dbReference>
<name>A0A812R4N0_SYMPI</name>
<organism evidence="10 11">
    <name type="scientific">Symbiodinium pilosum</name>
    <name type="common">Dinoflagellate</name>
    <dbReference type="NCBI Taxonomy" id="2952"/>
    <lineage>
        <taxon>Eukaryota</taxon>
        <taxon>Sar</taxon>
        <taxon>Alveolata</taxon>
        <taxon>Dinophyceae</taxon>
        <taxon>Suessiales</taxon>
        <taxon>Symbiodiniaceae</taxon>
        <taxon>Symbiodinium</taxon>
    </lineage>
</organism>